<dbReference type="Proteomes" id="UP000254958">
    <property type="component" value="Unassembled WGS sequence"/>
</dbReference>
<feature type="compositionally biased region" description="Pro residues" evidence="1">
    <location>
        <begin position="105"/>
        <end position="115"/>
    </location>
</feature>
<evidence type="ECO:0000313" key="3">
    <source>
        <dbReference type="EMBL" id="RDI36150.1"/>
    </source>
</evidence>
<gene>
    <name evidence="3" type="ORF">C7453_11231</name>
</gene>
<evidence type="ECO:0000256" key="1">
    <source>
        <dbReference type="SAM" id="MobiDB-lite"/>
    </source>
</evidence>
<dbReference type="AlphaFoldDB" id="A0A370FYZ1"/>
<keyword evidence="2" id="KW-0812">Transmembrane</keyword>
<dbReference type="EMBL" id="QQAW01000012">
    <property type="protein sequence ID" value="RDI36150.1"/>
    <property type="molecule type" value="Genomic_DNA"/>
</dbReference>
<evidence type="ECO:0000256" key="2">
    <source>
        <dbReference type="SAM" id="Phobius"/>
    </source>
</evidence>
<reference evidence="3 4" key="1">
    <citation type="submission" date="2018-07" db="EMBL/GenBank/DDBJ databases">
        <title>Genomic Encyclopedia of Type Strains, Phase IV (KMG-IV): sequencing the most valuable type-strain genomes for metagenomic binning, comparative biology and taxonomic classification.</title>
        <authorList>
            <person name="Goeker M."/>
        </authorList>
    </citation>
    <scope>NUCLEOTIDE SEQUENCE [LARGE SCALE GENOMIC DNA]</scope>
    <source>
        <strain evidence="3 4">DSM 5603</strain>
    </source>
</reference>
<keyword evidence="2" id="KW-0472">Membrane</keyword>
<organism evidence="3 4">
    <name type="scientific">Gluconacetobacter liquefaciens</name>
    <name type="common">Acetobacter liquefaciens</name>
    <dbReference type="NCBI Taxonomy" id="89584"/>
    <lineage>
        <taxon>Bacteria</taxon>
        <taxon>Pseudomonadati</taxon>
        <taxon>Pseudomonadota</taxon>
        <taxon>Alphaproteobacteria</taxon>
        <taxon>Acetobacterales</taxon>
        <taxon>Acetobacteraceae</taxon>
        <taxon>Gluconacetobacter</taxon>
    </lineage>
</organism>
<keyword evidence="2" id="KW-1133">Transmembrane helix</keyword>
<sequence length="115" mass="12422">MYDLSYPVARRRIRQFRNIVPAMRLRSAPSSILPRLPNPKKLKLGVLVVLAVAYGVLFLTLSRHPKPPPKSRYTAIPVAVVKTAPPVGAAPPAPAVQLQPAPTVALPPPPSVTIR</sequence>
<feature type="compositionally biased region" description="Low complexity" evidence="1">
    <location>
        <begin position="95"/>
        <end position="104"/>
    </location>
</feature>
<protein>
    <submittedName>
        <fullName evidence="3">Uncharacterized protein</fullName>
    </submittedName>
</protein>
<feature type="transmembrane region" description="Helical" evidence="2">
    <location>
        <begin position="44"/>
        <end position="62"/>
    </location>
</feature>
<keyword evidence="4" id="KW-1185">Reference proteome</keyword>
<comment type="caution">
    <text evidence="3">The sequence shown here is derived from an EMBL/GenBank/DDBJ whole genome shotgun (WGS) entry which is preliminary data.</text>
</comment>
<accession>A0A370FYZ1</accession>
<proteinExistence type="predicted"/>
<name>A0A370FYZ1_GLULI</name>
<feature type="region of interest" description="Disordered" evidence="1">
    <location>
        <begin position="90"/>
        <end position="115"/>
    </location>
</feature>
<evidence type="ECO:0000313" key="4">
    <source>
        <dbReference type="Proteomes" id="UP000254958"/>
    </source>
</evidence>